<gene>
    <name evidence="1" type="ordered locus">BCE_3506</name>
</gene>
<proteinExistence type="predicted"/>
<protein>
    <submittedName>
        <fullName evidence="1">Uncharacterized protein</fullName>
    </submittedName>
</protein>
<evidence type="ECO:0000313" key="1">
    <source>
        <dbReference type="EMBL" id="AAS42412.1"/>
    </source>
</evidence>
<name>Q734A1_BACC1</name>
<accession>Q734A1</accession>
<dbReference type="KEGG" id="bca:BCE_3506"/>
<sequence>MIWMLNIGKLMCEVHLYVMNLCGKIIGKFYIGKKA</sequence>
<dbReference type="AlphaFoldDB" id="Q734A1"/>
<organism evidence="1 2">
    <name type="scientific">Bacillus cereus (strain ATCC 10987 / NRS 248)</name>
    <dbReference type="NCBI Taxonomy" id="222523"/>
    <lineage>
        <taxon>Bacteria</taxon>
        <taxon>Bacillati</taxon>
        <taxon>Bacillota</taxon>
        <taxon>Bacilli</taxon>
        <taxon>Bacillales</taxon>
        <taxon>Bacillaceae</taxon>
        <taxon>Bacillus</taxon>
        <taxon>Bacillus cereus group</taxon>
    </lineage>
</organism>
<evidence type="ECO:0000313" key="2">
    <source>
        <dbReference type="Proteomes" id="UP000002527"/>
    </source>
</evidence>
<reference evidence="1 2" key="1">
    <citation type="journal article" date="2004" name="Nucleic Acids Res.">
        <title>The genome sequence of Bacillus cereus ATCC 10987 reveals metabolic adaptations and a large plasmid related to Bacillus anthracis pXO1.</title>
        <authorList>
            <person name="Rasko D.A."/>
            <person name="Ravel J."/>
            <person name="Okstad O.A."/>
            <person name="Helgason E."/>
            <person name="Cer R.Z."/>
            <person name="Jiang L."/>
            <person name="Shores K.A."/>
            <person name="Fouts D.E."/>
            <person name="Tourasse N.J."/>
            <person name="Angiuoli S.V."/>
            <person name="Kolonay J."/>
            <person name="Nelson W.C."/>
            <person name="Kolsto A.-B."/>
            <person name="Fraser C.M."/>
            <person name="Read T.D."/>
        </authorList>
    </citation>
    <scope>NUCLEOTIDE SEQUENCE [LARGE SCALE GENOMIC DNA]</scope>
    <source>
        <strain evidence="2">ATCC 10987 / NRS 248</strain>
    </source>
</reference>
<dbReference type="HOGENOM" id="CLU_3363063_0_0_9"/>
<dbReference type="EMBL" id="AE017194">
    <property type="protein sequence ID" value="AAS42412.1"/>
    <property type="molecule type" value="Genomic_DNA"/>
</dbReference>
<dbReference type="Proteomes" id="UP000002527">
    <property type="component" value="Chromosome"/>
</dbReference>